<dbReference type="PANTHER" id="PTHR12015:SF161">
    <property type="entry name" value="C-C MOTIF CHEMOKINE 7"/>
    <property type="match status" value="1"/>
</dbReference>
<comment type="similarity">
    <text evidence="2 7">Belongs to the intercrine beta (chemokine CC) family.</text>
</comment>
<dbReference type="PANTHER" id="PTHR12015">
    <property type="entry name" value="SMALL INDUCIBLE CYTOKINE A"/>
    <property type="match status" value="1"/>
</dbReference>
<dbReference type="CDD" id="cd00272">
    <property type="entry name" value="Chemokine_CC"/>
    <property type="match status" value="1"/>
</dbReference>
<dbReference type="SMART" id="SM00199">
    <property type="entry name" value="SCY"/>
    <property type="match status" value="1"/>
</dbReference>
<evidence type="ECO:0000256" key="6">
    <source>
        <dbReference type="ARBA" id="ARBA00023157"/>
    </source>
</evidence>
<dbReference type="GO" id="GO:0005615">
    <property type="term" value="C:extracellular space"/>
    <property type="evidence" value="ECO:0007669"/>
    <property type="project" value="UniProtKB-KW"/>
</dbReference>
<evidence type="ECO:0000256" key="1">
    <source>
        <dbReference type="ARBA" id="ARBA00004613"/>
    </source>
</evidence>
<keyword evidence="4 7" id="KW-0964">Secreted</keyword>
<organism evidence="9 10">
    <name type="scientific">Daubentonia madagascariensis</name>
    <name type="common">Aye-aye</name>
    <name type="synonym">Sciurus madagascariensis</name>
    <dbReference type="NCBI Taxonomy" id="31869"/>
    <lineage>
        <taxon>Eukaryota</taxon>
        <taxon>Metazoa</taxon>
        <taxon>Chordata</taxon>
        <taxon>Craniata</taxon>
        <taxon>Vertebrata</taxon>
        <taxon>Euteleostomi</taxon>
        <taxon>Mammalia</taxon>
        <taxon>Eutheria</taxon>
        <taxon>Euarchontoglires</taxon>
        <taxon>Primates</taxon>
        <taxon>Strepsirrhini</taxon>
        <taxon>Chiromyiformes</taxon>
        <taxon>Daubentoniidae</taxon>
        <taxon>Daubentonia</taxon>
    </lineage>
</organism>
<dbReference type="AlphaFoldDB" id="A0ABD2DFD2"/>
<dbReference type="PROSITE" id="PS00472">
    <property type="entry name" value="SMALL_CYTOKINES_CC"/>
    <property type="match status" value="1"/>
</dbReference>
<evidence type="ECO:0000313" key="10">
    <source>
        <dbReference type="Proteomes" id="UP001610411"/>
    </source>
</evidence>
<sequence length="99" mass="11134">MKVSAVLLCLLLAVAAFSPQGFAQPDGINTSTTCCYRFTNKKIPIQRLRSYRRITSSMCPQEAVIFKTKLAKEVCADPKQKWVQDSMAHLDKKTQTPKL</sequence>
<keyword evidence="6" id="KW-1015">Disulfide bond</keyword>
<keyword evidence="3 7" id="KW-0202">Cytokine</keyword>
<keyword evidence="7" id="KW-0145">Chemotaxis</keyword>
<dbReference type="EMBL" id="JBFSEQ010000011">
    <property type="protein sequence ID" value="KAL2765407.1"/>
    <property type="molecule type" value="Genomic_DNA"/>
</dbReference>
<evidence type="ECO:0000313" key="9">
    <source>
        <dbReference type="EMBL" id="KAL2765407.1"/>
    </source>
</evidence>
<keyword evidence="10" id="KW-1185">Reference proteome</keyword>
<feature type="domain" description="Chemokine interleukin-8-like" evidence="8">
    <location>
        <begin position="31"/>
        <end position="90"/>
    </location>
</feature>
<evidence type="ECO:0000256" key="4">
    <source>
        <dbReference type="ARBA" id="ARBA00022525"/>
    </source>
</evidence>
<dbReference type="Pfam" id="PF00048">
    <property type="entry name" value="IL8"/>
    <property type="match status" value="1"/>
</dbReference>
<evidence type="ECO:0000259" key="8">
    <source>
        <dbReference type="SMART" id="SM00199"/>
    </source>
</evidence>
<dbReference type="InterPro" id="IPR000827">
    <property type="entry name" value="Chemokine_CC_CS"/>
</dbReference>
<gene>
    <name evidence="9" type="ORF">WCI35_027233</name>
</gene>
<evidence type="ECO:0000256" key="5">
    <source>
        <dbReference type="ARBA" id="ARBA00022729"/>
    </source>
</evidence>
<evidence type="ECO:0000256" key="3">
    <source>
        <dbReference type="ARBA" id="ARBA00022514"/>
    </source>
</evidence>
<dbReference type="FunFam" id="2.40.50.40:FF:000002">
    <property type="entry name" value="C-C motif chemokine"/>
    <property type="match status" value="1"/>
</dbReference>
<dbReference type="Proteomes" id="UP001610411">
    <property type="component" value="Unassembled WGS sequence"/>
</dbReference>
<name>A0ABD2DFD2_DAUMA</name>
<reference evidence="9 10" key="1">
    <citation type="journal article" date="2024" name="G3 (Bethesda)">
        <title>A hybrid genome assembly of the endangered aye-aye (Daubentonia madagascariensis).</title>
        <authorList>
            <person name="Versoza C.J."/>
            <person name="Pfeifer S.P."/>
        </authorList>
    </citation>
    <scope>NUCLEOTIDE SEQUENCE [LARGE SCALE GENOMIC DNA]</scope>
    <source>
        <strain evidence="9">6821</strain>
    </source>
</reference>
<feature type="signal peptide" evidence="7">
    <location>
        <begin position="1"/>
        <end position="23"/>
    </location>
</feature>
<protein>
    <recommendedName>
        <fullName evidence="7">C-C motif chemokine</fullName>
    </recommendedName>
</protein>
<dbReference type="InterPro" id="IPR039809">
    <property type="entry name" value="Chemokine_b/g/d"/>
</dbReference>
<dbReference type="Gene3D" id="2.40.50.40">
    <property type="match status" value="1"/>
</dbReference>
<dbReference type="InterPro" id="IPR036048">
    <property type="entry name" value="Interleukin_8-like_sf"/>
</dbReference>
<keyword evidence="5 7" id="KW-0732">Signal</keyword>
<evidence type="ECO:0000256" key="7">
    <source>
        <dbReference type="RuleBase" id="RU361150"/>
    </source>
</evidence>
<feature type="chain" id="PRO_5044527997" description="C-C motif chemokine" evidence="7">
    <location>
        <begin position="24"/>
        <end position="99"/>
    </location>
</feature>
<dbReference type="GO" id="GO:0006935">
    <property type="term" value="P:chemotaxis"/>
    <property type="evidence" value="ECO:0007669"/>
    <property type="project" value="UniProtKB-KW"/>
</dbReference>
<dbReference type="InterPro" id="IPR001811">
    <property type="entry name" value="Chemokine_IL8-like_dom"/>
</dbReference>
<accession>A0ABD2DFD2</accession>
<dbReference type="GO" id="GO:0005125">
    <property type="term" value="F:cytokine activity"/>
    <property type="evidence" value="ECO:0007669"/>
    <property type="project" value="UniProtKB-KW"/>
</dbReference>
<dbReference type="SUPFAM" id="SSF54117">
    <property type="entry name" value="Interleukin 8-like chemokines"/>
    <property type="match status" value="1"/>
</dbReference>
<evidence type="ECO:0000256" key="2">
    <source>
        <dbReference type="ARBA" id="ARBA00010868"/>
    </source>
</evidence>
<proteinExistence type="inferred from homology"/>
<comment type="caution">
    <text evidence="9">The sequence shown here is derived from an EMBL/GenBank/DDBJ whole genome shotgun (WGS) entry which is preliminary data.</text>
</comment>
<comment type="subcellular location">
    <subcellularLocation>
        <location evidence="1 7">Secreted</location>
    </subcellularLocation>
</comment>